<accession>A0A5C6D3N7</accession>
<dbReference type="Gene3D" id="3.80.10.10">
    <property type="entry name" value="Ribonuclease Inhibitor"/>
    <property type="match status" value="1"/>
</dbReference>
<dbReference type="InterPro" id="IPR032675">
    <property type="entry name" value="LRR_dom_sf"/>
</dbReference>
<evidence type="ECO:0000313" key="1">
    <source>
        <dbReference type="EMBL" id="TWU31833.1"/>
    </source>
</evidence>
<sequence>MQFVRRTGHYLRFRLRTLILIVAALAISVSITEFTTRDYRKRRRIEADLHSMGAYYVSFDDSNAPAWVGFIAPVGLDRLGDYESFDNLDFAGAIVTDDTVRNLSNLKRVRVLHFTDCNVTDAQLKMLANIGSVWMLRLNGSPVTDDAIPAIASIRGLESLDVSGTLITSDGVAELEQRRPEIVVRHEP</sequence>
<dbReference type="AlphaFoldDB" id="A0A5C6D3N7"/>
<dbReference type="EMBL" id="SJPY01000027">
    <property type="protein sequence ID" value="TWU31833.1"/>
    <property type="molecule type" value="Genomic_DNA"/>
</dbReference>
<organism evidence="1 2">
    <name type="scientific">Novipirellula aureliae</name>
    <dbReference type="NCBI Taxonomy" id="2527966"/>
    <lineage>
        <taxon>Bacteria</taxon>
        <taxon>Pseudomonadati</taxon>
        <taxon>Planctomycetota</taxon>
        <taxon>Planctomycetia</taxon>
        <taxon>Pirellulales</taxon>
        <taxon>Pirellulaceae</taxon>
        <taxon>Novipirellula</taxon>
    </lineage>
</organism>
<dbReference type="OrthoDB" id="270760at2"/>
<evidence type="ECO:0008006" key="3">
    <source>
        <dbReference type="Google" id="ProtNLM"/>
    </source>
</evidence>
<protein>
    <recommendedName>
        <fullName evidence="3">Leucine Rich repeats (2 copies)</fullName>
    </recommendedName>
</protein>
<dbReference type="SUPFAM" id="SSF52047">
    <property type="entry name" value="RNI-like"/>
    <property type="match status" value="1"/>
</dbReference>
<proteinExistence type="predicted"/>
<comment type="caution">
    <text evidence="1">The sequence shown here is derived from an EMBL/GenBank/DDBJ whole genome shotgun (WGS) entry which is preliminary data.</text>
</comment>
<name>A0A5C6D3N7_9BACT</name>
<keyword evidence="2" id="KW-1185">Reference proteome</keyword>
<dbReference type="Proteomes" id="UP000315471">
    <property type="component" value="Unassembled WGS sequence"/>
</dbReference>
<evidence type="ECO:0000313" key="2">
    <source>
        <dbReference type="Proteomes" id="UP000315471"/>
    </source>
</evidence>
<reference evidence="1 2" key="1">
    <citation type="submission" date="2019-02" db="EMBL/GenBank/DDBJ databases">
        <title>Deep-cultivation of Planctomycetes and their phenomic and genomic characterization uncovers novel biology.</title>
        <authorList>
            <person name="Wiegand S."/>
            <person name="Jogler M."/>
            <person name="Boedeker C."/>
            <person name="Pinto D."/>
            <person name="Vollmers J."/>
            <person name="Rivas-Marin E."/>
            <person name="Kohn T."/>
            <person name="Peeters S.H."/>
            <person name="Heuer A."/>
            <person name="Rast P."/>
            <person name="Oberbeckmann S."/>
            <person name="Bunk B."/>
            <person name="Jeske O."/>
            <person name="Meyerdierks A."/>
            <person name="Storesund J.E."/>
            <person name="Kallscheuer N."/>
            <person name="Luecker S."/>
            <person name="Lage O.M."/>
            <person name="Pohl T."/>
            <person name="Merkel B.J."/>
            <person name="Hornburger P."/>
            <person name="Mueller R.-W."/>
            <person name="Bruemmer F."/>
            <person name="Labrenz M."/>
            <person name="Spormann A.M."/>
            <person name="Op Den Camp H."/>
            <person name="Overmann J."/>
            <person name="Amann R."/>
            <person name="Jetten M.S.M."/>
            <person name="Mascher T."/>
            <person name="Medema M.H."/>
            <person name="Devos D.P."/>
            <person name="Kaster A.-K."/>
            <person name="Ovreas L."/>
            <person name="Rohde M."/>
            <person name="Galperin M.Y."/>
            <person name="Jogler C."/>
        </authorList>
    </citation>
    <scope>NUCLEOTIDE SEQUENCE [LARGE SCALE GENOMIC DNA]</scope>
    <source>
        <strain evidence="1 2">Q31b</strain>
    </source>
</reference>
<gene>
    <name evidence="1" type="ORF">Q31b_58660</name>
</gene>